<dbReference type="eggNOG" id="COG0745">
    <property type="taxonomic scope" value="Bacteria"/>
</dbReference>
<dbReference type="SUPFAM" id="SSF52172">
    <property type="entry name" value="CheY-like"/>
    <property type="match status" value="1"/>
</dbReference>
<keyword evidence="4" id="KW-1185">Reference proteome</keyword>
<gene>
    <name evidence="3" type="ordered locus">Plabr_0500</name>
</gene>
<feature type="modified residue" description="4-aspartylphosphate" evidence="1">
    <location>
        <position position="52"/>
    </location>
</feature>
<evidence type="ECO:0000313" key="3">
    <source>
        <dbReference type="EMBL" id="ADY58127.1"/>
    </source>
</evidence>
<accession>F0SSB6</accession>
<dbReference type="PANTHER" id="PTHR43228">
    <property type="entry name" value="TWO-COMPONENT RESPONSE REGULATOR"/>
    <property type="match status" value="1"/>
</dbReference>
<dbReference type="STRING" id="756272.Plabr_0500"/>
<dbReference type="PROSITE" id="PS50110">
    <property type="entry name" value="RESPONSE_REGULATORY"/>
    <property type="match status" value="1"/>
</dbReference>
<proteinExistence type="predicted"/>
<dbReference type="Proteomes" id="UP000006860">
    <property type="component" value="Chromosome"/>
</dbReference>
<dbReference type="EMBL" id="CP002546">
    <property type="protein sequence ID" value="ADY58127.1"/>
    <property type="molecule type" value="Genomic_DNA"/>
</dbReference>
<dbReference type="InterPro" id="IPR011006">
    <property type="entry name" value="CheY-like_superfamily"/>
</dbReference>
<dbReference type="AlphaFoldDB" id="F0SSB6"/>
<feature type="domain" description="Response regulatory" evidence="2">
    <location>
        <begin position="2"/>
        <end position="117"/>
    </location>
</feature>
<evidence type="ECO:0000256" key="1">
    <source>
        <dbReference type="PROSITE-ProRule" id="PRU00169"/>
    </source>
</evidence>
<evidence type="ECO:0000313" key="4">
    <source>
        <dbReference type="Proteomes" id="UP000006860"/>
    </source>
</evidence>
<dbReference type="OrthoDB" id="9813953at2"/>
<dbReference type="RefSeq" id="WP_013626871.1">
    <property type="nucleotide sequence ID" value="NC_015174.1"/>
</dbReference>
<evidence type="ECO:0000259" key="2">
    <source>
        <dbReference type="PROSITE" id="PS50110"/>
    </source>
</evidence>
<dbReference type="InterPro" id="IPR001789">
    <property type="entry name" value="Sig_transdc_resp-reg_receiver"/>
</dbReference>
<dbReference type="Gene3D" id="3.40.50.2300">
    <property type="match status" value="1"/>
</dbReference>
<dbReference type="SMART" id="SM00448">
    <property type="entry name" value="REC"/>
    <property type="match status" value="1"/>
</dbReference>
<protein>
    <submittedName>
        <fullName evidence="3">Response regulator receiver protein</fullName>
    </submittedName>
</protein>
<dbReference type="KEGG" id="pbs:Plabr_0500"/>
<dbReference type="HOGENOM" id="CLU_000445_69_12_0"/>
<dbReference type="Pfam" id="PF00072">
    <property type="entry name" value="Response_reg"/>
    <property type="match status" value="1"/>
</dbReference>
<name>F0SSB6_RUBBR</name>
<sequence length="121" mass="13503">MNILLVDDSSTTRLIAKKTLSSLGYDSIFEAPDGAAALRTFTEKPIDVIFTDWNMPIMNGLELLRQIRAIDQNVPVIMITTEGSRAKVLEAIQNGVNDYLVKPFTPQALKEKLSKWVHVNS</sequence>
<dbReference type="PANTHER" id="PTHR43228:SF1">
    <property type="entry name" value="TWO-COMPONENT RESPONSE REGULATOR ARR22"/>
    <property type="match status" value="1"/>
</dbReference>
<dbReference type="InterPro" id="IPR052048">
    <property type="entry name" value="ST_Response_Regulator"/>
</dbReference>
<keyword evidence="1" id="KW-0597">Phosphoprotein</keyword>
<organism evidence="3 4">
    <name type="scientific">Rubinisphaera brasiliensis (strain ATCC 49424 / DSM 5305 / JCM 21570 / IAM 15109 / NBRC 103401 / IFAM 1448)</name>
    <name type="common">Planctomyces brasiliensis</name>
    <dbReference type="NCBI Taxonomy" id="756272"/>
    <lineage>
        <taxon>Bacteria</taxon>
        <taxon>Pseudomonadati</taxon>
        <taxon>Planctomycetota</taxon>
        <taxon>Planctomycetia</taxon>
        <taxon>Planctomycetales</taxon>
        <taxon>Planctomycetaceae</taxon>
        <taxon>Rubinisphaera</taxon>
    </lineage>
</organism>
<reference evidence="4" key="1">
    <citation type="submission" date="2011-02" db="EMBL/GenBank/DDBJ databases">
        <title>The complete genome of Planctomyces brasiliensis DSM 5305.</title>
        <authorList>
            <person name="Lucas S."/>
            <person name="Copeland A."/>
            <person name="Lapidus A."/>
            <person name="Bruce D."/>
            <person name="Goodwin L."/>
            <person name="Pitluck S."/>
            <person name="Kyrpides N."/>
            <person name="Mavromatis K."/>
            <person name="Pagani I."/>
            <person name="Ivanova N."/>
            <person name="Ovchinnikova G."/>
            <person name="Lu M."/>
            <person name="Detter J.C."/>
            <person name="Han C."/>
            <person name="Land M."/>
            <person name="Hauser L."/>
            <person name="Markowitz V."/>
            <person name="Cheng J.-F."/>
            <person name="Hugenholtz P."/>
            <person name="Woyke T."/>
            <person name="Wu D."/>
            <person name="Tindall B."/>
            <person name="Pomrenke H.G."/>
            <person name="Brambilla E."/>
            <person name="Klenk H.-P."/>
            <person name="Eisen J.A."/>
        </authorList>
    </citation>
    <scope>NUCLEOTIDE SEQUENCE [LARGE SCALE GENOMIC DNA]</scope>
    <source>
        <strain evidence="4">ATCC 49424 / DSM 5305 / JCM 21570 / NBRC 103401 / IFAM 1448</strain>
    </source>
</reference>
<dbReference type="GO" id="GO:0000160">
    <property type="term" value="P:phosphorelay signal transduction system"/>
    <property type="evidence" value="ECO:0007669"/>
    <property type="project" value="InterPro"/>
</dbReference>